<keyword evidence="3" id="KW-1185">Reference proteome</keyword>
<evidence type="ECO:0000313" key="2">
    <source>
        <dbReference type="EMBL" id="MPC53607.1"/>
    </source>
</evidence>
<gene>
    <name evidence="2" type="ORF">E2C01_047508</name>
</gene>
<dbReference type="Proteomes" id="UP000324222">
    <property type="component" value="Unassembled WGS sequence"/>
</dbReference>
<evidence type="ECO:0000313" key="3">
    <source>
        <dbReference type="Proteomes" id="UP000324222"/>
    </source>
</evidence>
<name>A0A5B7G7R5_PORTR</name>
<dbReference type="AlphaFoldDB" id="A0A5B7G7R5"/>
<sequence>MADRLPSASLATRSSKVTKLSATVQARVTAIQHTSVSRLTPPGGGCLQEACSRPSEDKHLAGLQLQRTISKIQTQHRRRLGDAHGGRQVSRNQRSMTVSRVYNAPTARIIKELQEHVALAGGGTAGGGRRPKSLQALSVPVWGGSGSGGGGTQRNERSYGQESKLNMRRVLCKDFSPRPGL</sequence>
<proteinExistence type="predicted"/>
<dbReference type="EMBL" id="VSRR010011762">
    <property type="protein sequence ID" value="MPC53607.1"/>
    <property type="molecule type" value="Genomic_DNA"/>
</dbReference>
<evidence type="ECO:0000256" key="1">
    <source>
        <dbReference type="SAM" id="MobiDB-lite"/>
    </source>
</evidence>
<feature type="compositionally biased region" description="Gly residues" evidence="1">
    <location>
        <begin position="143"/>
        <end position="152"/>
    </location>
</feature>
<reference evidence="2 3" key="1">
    <citation type="submission" date="2019-05" db="EMBL/GenBank/DDBJ databases">
        <title>Another draft genome of Portunus trituberculatus and its Hox gene families provides insights of decapod evolution.</title>
        <authorList>
            <person name="Jeong J.-H."/>
            <person name="Song I."/>
            <person name="Kim S."/>
            <person name="Choi T."/>
            <person name="Kim D."/>
            <person name="Ryu S."/>
            <person name="Kim W."/>
        </authorList>
    </citation>
    <scope>NUCLEOTIDE SEQUENCE [LARGE SCALE GENOMIC DNA]</scope>
    <source>
        <tissue evidence="2">Muscle</tissue>
    </source>
</reference>
<feature type="region of interest" description="Disordered" evidence="1">
    <location>
        <begin position="138"/>
        <end position="165"/>
    </location>
</feature>
<comment type="caution">
    <text evidence="2">The sequence shown here is derived from an EMBL/GenBank/DDBJ whole genome shotgun (WGS) entry which is preliminary data.</text>
</comment>
<organism evidence="2 3">
    <name type="scientific">Portunus trituberculatus</name>
    <name type="common">Swimming crab</name>
    <name type="synonym">Neptunus trituberculatus</name>
    <dbReference type="NCBI Taxonomy" id="210409"/>
    <lineage>
        <taxon>Eukaryota</taxon>
        <taxon>Metazoa</taxon>
        <taxon>Ecdysozoa</taxon>
        <taxon>Arthropoda</taxon>
        <taxon>Crustacea</taxon>
        <taxon>Multicrustacea</taxon>
        <taxon>Malacostraca</taxon>
        <taxon>Eumalacostraca</taxon>
        <taxon>Eucarida</taxon>
        <taxon>Decapoda</taxon>
        <taxon>Pleocyemata</taxon>
        <taxon>Brachyura</taxon>
        <taxon>Eubrachyura</taxon>
        <taxon>Portunoidea</taxon>
        <taxon>Portunidae</taxon>
        <taxon>Portuninae</taxon>
        <taxon>Portunus</taxon>
    </lineage>
</organism>
<accession>A0A5B7G7R5</accession>
<protein>
    <submittedName>
        <fullName evidence="2">Uncharacterized protein</fullName>
    </submittedName>
</protein>